<dbReference type="RefSeq" id="WP_162544273.1">
    <property type="nucleotide sequence ID" value="NZ_CBCRXL010000036.1"/>
</dbReference>
<comment type="caution">
    <text evidence="1">The sequence shown here is derived from an EMBL/GenBank/DDBJ whole genome shotgun (WGS) entry which is preliminary data.</text>
</comment>
<accession>A0AAP5JQX2</accession>
<dbReference type="AlphaFoldDB" id="A0AAP5JQX2"/>
<dbReference type="EMBL" id="JARQGV010000004">
    <property type="protein sequence ID" value="MDT2250252.1"/>
    <property type="molecule type" value="Genomic_DNA"/>
</dbReference>
<evidence type="ECO:0000313" key="1">
    <source>
        <dbReference type="EMBL" id="MDT2250252.1"/>
    </source>
</evidence>
<name>A0AAP5JQX2_9BACL</name>
<organism evidence="1 2">
    <name type="scientific">Paenibacillus larvae</name>
    <dbReference type="NCBI Taxonomy" id="1464"/>
    <lineage>
        <taxon>Bacteria</taxon>
        <taxon>Bacillati</taxon>
        <taxon>Bacillota</taxon>
        <taxon>Bacilli</taxon>
        <taxon>Bacillales</taxon>
        <taxon>Paenibacillaceae</taxon>
        <taxon>Paenibacillus</taxon>
    </lineage>
</organism>
<proteinExistence type="predicted"/>
<gene>
    <name evidence="1" type="ORF">P7H09_02380</name>
</gene>
<protein>
    <submittedName>
        <fullName evidence="1">Uncharacterized protein</fullName>
    </submittedName>
</protein>
<evidence type="ECO:0000313" key="2">
    <source>
        <dbReference type="Proteomes" id="UP001259239"/>
    </source>
</evidence>
<sequence>MSETTGFSSVVVLIGPPSWEYPTVWSSRFLSDIHSSYRKSFIAIWIVNIELDSFFKVFKFILDGGQVTECAVDSDVVVPIYVVG</sequence>
<dbReference type="Proteomes" id="UP001259239">
    <property type="component" value="Unassembled WGS sequence"/>
</dbReference>
<reference evidence="1" key="2">
    <citation type="submission" date="2023-03" db="EMBL/GenBank/DDBJ databases">
        <authorList>
            <person name="Obshta O."/>
            <person name="Zabrodski M.W."/>
            <person name="Soomro T."/>
            <person name="Wilson G."/>
            <person name="Masood F."/>
            <person name="Thebeau J."/>
            <person name="Bezerra Da Silva M.C."/>
            <person name="Raza F."/>
            <person name="Biganski S."/>
            <person name="Jose M."/>
            <person name="Camilli M."/>
            <person name="Kozii I.V."/>
            <person name="Kozii R.V."/>
            <person name="Simko E."/>
            <person name="Wood S.C."/>
        </authorList>
    </citation>
    <scope>NUCLEOTIDE SEQUENCE</scope>
    <source>
        <strain evidence="1">PL001</strain>
    </source>
</reference>
<reference evidence="1" key="1">
    <citation type="journal article" date="2023" name="J. Vet. Diagn. Invest.">
        <title>Oxytetracycline-resistant Paenibacillus larvae identified in commercial beekeeping operations in Saskatchewan using pooled honey sampling.</title>
        <authorList>
            <person name="Obshta O."/>
            <person name="Zabrodski M.W."/>
            <person name="Soomro T."/>
            <person name="Wilson G."/>
            <person name="Masood F."/>
            <person name="Thebeau J."/>
            <person name="Silva M.C.B."/>
            <person name="Biganski S."/>
            <person name="Kozii I.V."/>
            <person name="Koziy R.V."/>
            <person name="Raza M.F."/>
            <person name="Jose M.S."/>
            <person name="Simko E."/>
            <person name="Wood S.C."/>
        </authorList>
    </citation>
    <scope>NUCLEOTIDE SEQUENCE</scope>
    <source>
        <strain evidence="1">PL001</strain>
    </source>
</reference>